<dbReference type="PRINTS" id="PR00332">
    <property type="entry name" value="HISTRIAD"/>
</dbReference>
<dbReference type="PROSITE" id="PS51084">
    <property type="entry name" value="HIT_2"/>
    <property type="match status" value="1"/>
</dbReference>
<dbReference type="PANTHER" id="PTHR46648:SF1">
    <property type="entry name" value="ADENOSINE 5'-MONOPHOSPHORAMIDASE HNT1"/>
    <property type="match status" value="1"/>
</dbReference>
<evidence type="ECO:0000259" key="1">
    <source>
        <dbReference type="PROSITE" id="PS51084"/>
    </source>
</evidence>
<protein>
    <submittedName>
        <fullName evidence="2">Bis(5'-nucleosyl)-tetraphosphatase (Asymmetrical)</fullName>
        <ecNumber evidence="2">3.6.1.17</ecNumber>
    </submittedName>
</protein>
<dbReference type="Gene3D" id="3.30.428.10">
    <property type="entry name" value="HIT-like"/>
    <property type="match status" value="1"/>
</dbReference>
<organism evidence="2">
    <name type="scientific">hydrothermal vent metagenome</name>
    <dbReference type="NCBI Taxonomy" id="652676"/>
    <lineage>
        <taxon>unclassified sequences</taxon>
        <taxon>metagenomes</taxon>
        <taxon>ecological metagenomes</taxon>
    </lineage>
</organism>
<proteinExistence type="predicted"/>
<dbReference type="AlphaFoldDB" id="A0A3B0S6D3"/>
<dbReference type="GO" id="GO:0009117">
    <property type="term" value="P:nucleotide metabolic process"/>
    <property type="evidence" value="ECO:0007669"/>
    <property type="project" value="TreeGrafter"/>
</dbReference>
<dbReference type="InterPro" id="IPR036265">
    <property type="entry name" value="HIT-like_sf"/>
</dbReference>
<feature type="domain" description="HIT" evidence="1">
    <location>
        <begin position="9"/>
        <end position="120"/>
    </location>
</feature>
<dbReference type="InterPro" id="IPR011146">
    <property type="entry name" value="HIT-like"/>
</dbReference>
<keyword evidence="2" id="KW-0378">Hydrolase</keyword>
<dbReference type="InterPro" id="IPR039384">
    <property type="entry name" value="HINT"/>
</dbReference>
<dbReference type="EMBL" id="UOEC01000085">
    <property type="protein sequence ID" value="VAV90875.1"/>
    <property type="molecule type" value="Genomic_DNA"/>
</dbReference>
<dbReference type="PANTHER" id="PTHR46648">
    <property type="entry name" value="HIT FAMILY PROTEIN 1"/>
    <property type="match status" value="1"/>
</dbReference>
<dbReference type="GO" id="GO:0004081">
    <property type="term" value="F:bis(5'-nucleosyl)-tetraphosphatase (asymmetrical) activity"/>
    <property type="evidence" value="ECO:0007669"/>
    <property type="project" value="UniProtKB-EC"/>
</dbReference>
<evidence type="ECO:0000313" key="2">
    <source>
        <dbReference type="EMBL" id="VAV90875.1"/>
    </source>
</evidence>
<dbReference type="Pfam" id="PF01230">
    <property type="entry name" value="HIT"/>
    <property type="match status" value="1"/>
</dbReference>
<name>A0A3B0S6D3_9ZZZZ</name>
<reference evidence="2" key="1">
    <citation type="submission" date="2018-06" db="EMBL/GenBank/DDBJ databases">
        <authorList>
            <person name="Zhirakovskaya E."/>
        </authorList>
    </citation>
    <scope>NUCLEOTIDE SEQUENCE</scope>
</reference>
<accession>A0A3B0S6D3</accession>
<gene>
    <name evidence="2" type="ORF">MNBD_ALPHA08-2478</name>
</gene>
<dbReference type="SUPFAM" id="SSF54197">
    <property type="entry name" value="HIT-like"/>
    <property type="match status" value="1"/>
</dbReference>
<dbReference type="EC" id="3.6.1.17" evidence="2"/>
<dbReference type="CDD" id="cd01277">
    <property type="entry name" value="HINT_subgroup"/>
    <property type="match status" value="1"/>
</dbReference>
<dbReference type="InterPro" id="IPR001310">
    <property type="entry name" value="Histidine_triad_HIT"/>
</dbReference>
<sequence>MTTYDDQNVFAKILRGELPCHKIFENDDTLAFMDVMPRCDGHCLVIPKTPSRNLLDINADDLANVMASTQIVMRAVKKAFEADGITIQQFNEAAAGQEVFHTHIHILPRFDGVRLGHHTTEMADNDKLAEHARMIIAALAD</sequence>